<dbReference type="Gene3D" id="1.10.287.310">
    <property type="match status" value="1"/>
</dbReference>
<dbReference type="PANTHER" id="PTHR45722:SF2">
    <property type="entry name" value="LARGE RIBOSOMAL SUBUNIT PROTEIN UL29-RELATED"/>
    <property type="match status" value="1"/>
</dbReference>
<sequence>MAKIKELHDLKVELSQLEVAKIWVVRKSIARVLTVINQMQKENLRKFCKGKKYNFYLAVLPLKPCCPREGKGY</sequence>
<dbReference type="Ensembl" id="ENSPMRT00000035879.1">
    <property type="protein sequence ID" value="ENSPMRP00000033826.1"/>
    <property type="gene ID" value="ENSPMRG00000021939.1"/>
</dbReference>
<dbReference type="PANTHER" id="PTHR45722">
    <property type="entry name" value="60S RIBOSOMAL PROTEIN L35"/>
    <property type="match status" value="1"/>
</dbReference>
<dbReference type="InterPro" id="IPR036049">
    <property type="entry name" value="Ribosomal_uL29_sf"/>
</dbReference>
<keyword evidence="3" id="KW-1185">Reference proteome</keyword>
<evidence type="ECO:0000313" key="3">
    <source>
        <dbReference type="Proteomes" id="UP000472272"/>
    </source>
</evidence>
<organism evidence="2 3">
    <name type="scientific">Podarcis muralis</name>
    <name type="common">Wall lizard</name>
    <name type="synonym">Lacerta muralis</name>
    <dbReference type="NCBI Taxonomy" id="64176"/>
    <lineage>
        <taxon>Eukaryota</taxon>
        <taxon>Metazoa</taxon>
        <taxon>Chordata</taxon>
        <taxon>Craniata</taxon>
        <taxon>Vertebrata</taxon>
        <taxon>Euteleostomi</taxon>
        <taxon>Lepidosauria</taxon>
        <taxon>Squamata</taxon>
        <taxon>Bifurcata</taxon>
        <taxon>Unidentata</taxon>
        <taxon>Episquamata</taxon>
        <taxon>Laterata</taxon>
        <taxon>Lacertibaenia</taxon>
        <taxon>Lacertidae</taxon>
        <taxon>Podarcis</taxon>
    </lineage>
</organism>
<dbReference type="GO" id="GO:0022625">
    <property type="term" value="C:cytosolic large ribosomal subunit"/>
    <property type="evidence" value="ECO:0007669"/>
    <property type="project" value="InterPro"/>
</dbReference>
<dbReference type="GO" id="GO:0000463">
    <property type="term" value="P:maturation of LSU-rRNA from tricistronic rRNA transcript (SSU-rRNA, 5.8S rRNA, LSU-rRNA)"/>
    <property type="evidence" value="ECO:0007669"/>
    <property type="project" value="InterPro"/>
</dbReference>
<dbReference type="GO" id="GO:0003729">
    <property type="term" value="F:mRNA binding"/>
    <property type="evidence" value="ECO:0007669"/>
    <property type="project" value="TreeGrafter"/>
</dbReference>
<dbReference type="GO" id="GO:0003735">
    <property type="term" value="F:structural constituent of ribosome"/>
    <property type="evidence" value="ECO:0007669"/>
    <property type="project" value="InterPro"/>
</dbReference>
<protein>
    <recommendedName>
        <fullName evidence="1">Large ribosomal subunit protein uL29</fullName>
    </recommendedName>
</protein>
<reference evidence="2" key="2">
    <citation type="submission" date="2025-09" db="UniProtKB">
        <authorList>
            <consortium name="Ensembl"/>
        </authorList>
    </citation>
    <scope>IDENTIFICATION</scope>
</reference>
<evidence type="ECO:0000256" key="1">
    <source>
        <dbReference type="ARBA" id="ARBA00035204"/>
    </source>
</evidence>
<name>A0A670KAK8_PODMU</name>
<evidence type="ECO:0000313" key="2">
    <source>
        <dbReference type="Ensembl" id="ENSPMRP00000033826.1"/>
    </source>
</evidence>
<dbReference type="SUPFAM" id="SSF46561">
    <property type="entry name" value="Ribosomal protein L29 (L29p)"/>
    <property type="match status" value="1"/>
</dbReference>
<accession>A0A670KAK8</accession>
<dbReference type="Proteomes" id="UP000472272">
    <property type="component" value="Unplaced"/>
</dbReference>
<dbReference type="InterPro" id="IPR045059">
    <property type="entry name" value="Ribosomal_uL29_euk"/>
</dbReference>
<dbReference type="AlphaFoldDB" id="A0A670KAK8"/>
<dbReference type="GO" id="GO:0006412">
    <property type="term" value="P:translation"/>
    <property type="evidence" value="ECO:0007669"/>
    <property type="project" value="InterPro"/>
</dbReference>
<proteinExistence type="predicted"/>
<reference evidence="2" key="1">
    <citation type="submission" date="2025-08" db="UniProtKB">
        <authorList>
            <consortium name="Ensembl"/>
        </authorList>
    </citation>
    <scope>IDENTIFICATION</scope>
</reference>